<feature type="transmembrane region" description="Helical" evidence="7">
    <location>
        <begin position="506"/>
        <end position="529"/>
    </location>
</feature>
<feature type="transmembrane region" description="Helical" evidence="7">
    <location>
        <begin position="364"/>
        <end position="393"/>
    </location>
</feature>
<dbReference type="InterPro" id="IPR025857">
    <property type="entry name" value="MacB_PCD"/>
</dbReference>
<feature type="transmembrane region" description="Helical" evidence="7">
    <location>
        <begin position="762"/>
        <end position="788"/>
    </location>
</feature>
<dbReference type="PANTHER" id="PTHR30572">
    <property type="entry name" value="MEMBRANE COMPONENT OF TRANSPORTER-RELATED"/>
    <property type="match status" value="1"/>
</dbReference>
<protein>
    <submittedName>
        <fullName evidence="10">ADOP family duplicated permease</fullName>
    </submittedName>
</protein>
<reference evidence="10" key="1">
    <citation type="submission" date="2023-03" db="EMBL/GenBank/DDBJ databases">
        <title>Edaphobacter sp.</title>
        <authorList>
            <person name="Huber K.J."/>
            <person name="Papendorf J."/>
            <person name="Pilke C."/>
            <person name="Bunk B."/>
            <person name="Sproeer C."/>
            <person name="Pester M."/>
        </authorList>
    </citation>
    <scope>NUCLEOTIDE SEQUENCE</scope>
    <source>
        <strain evidence="10">DSM 110680</strain>
    </source>
</reference>
<evidence type="ECO:0000256" key="3">
    <source>
        <dbReference type="ARBA" id="ARBA00022692"/>
    </source>
</evidence>
<feature type="transmembrane region" description="Helical" evidence="7">
    <location>
        <begin position="86"/>
        <end position="106"/>
    </location>
</feature>
<keyword evidence="2" id="KW-1003">Cell membrane</keyword>
<evidence type="ECO:0000256" key="2">
    <source>
        <dbReference type="ARBA" id="ARBA00022475"/>
    </source>
</evidence>
<dbReference type="GO" id="GO:0022857">
    <property type="term" value="F:transmembrane transporter activity"/>
    <property type="evidence" value="ECO:0007669"/>
    <property type="project" value="TreeGrafter"/>
</dbReference>
<keyword evidence="3 7" id="KW-0812">Transmembrane</keyword>
<dbReference type="PANTHER" id="PTHR30572:SF4">
    <property type="entry name" value="ABC TRANSPORTER PERMEASE YTRF"/>
    <property type="match status" value="1"/>
</dbReference>
<dbReference type="EMBL" id="CP121196">
    <property type="protein sequence ID" value="XBH19473.1"/>
    <property type="molecule type" value="Genomic_DNA"/>
</dbReference>
<sequence>MSLWSRISNAVRGERLNREIDEELQLHIDEAIASGRDPKEAYRAFGSTLRTREASHSIRAAGWLESVLADVRFGWRQLCRNKLTSAAAVLSLALGIGSCVGAFRLIDALLWRPLPISGSSNLYVLSRKMTGLYGRPVEDDHWATPEFKLMRDAVKDQAELIAISDADRTDITWATSGSTDDAIEKAHVVYVSGNMFPVFGLEPALGRLLIPADDRGPGTSPYAVLSWDYWNHRFGRDPHVLGRSLHVGDQNFEIIGVGPHDFTGTETGTVTDIFLPLSMNGMASEERADWHHIFLMLKPGANAATTLEPMRQHLTAVNRAFGSACSTCYRGETKDSVERFLNQTLVFNSAGAGISDLQKEYRRLLSVLGLMVALVLIIACVNVANMMTAQAAARAQEMALRISIGAGRRRLVQLILAQSALLALLASALGAFFAAWSAPFVLSLVNPPDNPARLALSADWRVLLFGFGLIILVVLVLGLLPALRVSAVRPVAALKGSEDPHSPRRLMHGAIALQVAFCCLVLFLSSLFVTSFERLQNRPLGFSTDRLLLLETVAGKGQLPVVWNQTAEALRAAPGVDSVAISGWPLLGRIKINSEISINGAPPSPTPAFFLNVSPGWLATMKIPVISGRDFSADDVSPGAAIVNETFARTFFPGQDPIGRTFERGANQPLNKIIGVTPDIPDHDLREPNRAVFYAPFNAIDDKSSPSAISFATFIIHTGGQNPLALANSLRQLIAQRNNGLRVSNITTQLDLVRDQTIRERMIATLAGFFAVVALLLAGIGLYAVLNYSVLQRRREIGIRMAIGSTRAGIVRLVTLDVFLMIALGGCAGVALGFGAARYVASLFYQVKATDADMIALPACAILLTALFATLPAVLRALRTDPTEILRAE</sequence>
<keyword evidence="5 7" id="KW-0472">Membrane</keyword>
<evidence type="ECO:0000259" key="8">
    <source>
        <dbReference type="Pfam" id="PF02687"/>
    </source>
</evidence>
<dbReference type="Pfam" id="PF02687">
    <property type="entry name" value="FtsX"/>
    <property type="match status" value="2"/>
</dbReference>
<comment type="subcellular location">
    <subcellularLocation>
        <location evidence="1">Cell membrane</location>
        <topology evidence="1">Multi-pass membrane protein</topology>
    </subcellularLocation>
</comment>
<dbReference type="GO" id="GO:0005886">
    <property type="term" value="C:plasma membrane"/>
    <property type="evidence" value="ECO:0007669"/>
    <property type="project" value="UniProtKB-SubCell"/>
</dbReference>
<name>A0AAU7DQE8_9BACT</name>
<evidence type="ECO:0000313" key="10">
    <source>
        <dbReference type="EMBL" id="XBH19473.1"/>
    </source>
</evidence>
<feature type="transmembrane region" description="Helical" evidence="7">
    <location>
        <begin position="809"/>
        <end position="835"/>
    </location>
</feature>
<dbReference type="InterPro" id="IPR003838">
    <property type="entry name" value="ABC3_permease_C"/>
</dbReference>
<evidence type="ECO:0000256" key="5">
    <source>
        <dbReference type="ARBA" id="ARBA00023136"/>
    </source>
</evidence>
<accession>A0AAU7DQE8</accession>
<feature type="domain" description="MacB-like periplasmic core" evidence="9">
    <location>
        <begin position="527"/>
        <end position="704"/>
    </location>
</feature>
<dbReference type="NCBIfam" id="TIGR03434">
    <property type="entry name" value="ADOP"/>
    <property type="match status" value="1"/>
</dbReference>
<dbReference type="Pfam" id="PF12704">
    <property type="entry name" value="MacB_PCD"/>
    <property type="match status" value="2"/>
</dbReference>
<evidence type="ECO:0000256" key="7">
    <source>
        <dbReference type="SAM" id="Phobius"/>
    </source>
</evidence>
<feature type="transmembrane region" description="Helical" evidence="7">
    <location>
        <begin position="855"/>
        <end position="878"/>
    </location>
</feature>
<dbReference type="AlphaFoldDB" id="A0AAU7DQE8"/>
<organism evidence="10">
    <name type="scientific">Telmatobacter sp. DSM 110680</name>
    <dbReference type="NCBI Taxonomy" id="3036704"/>
    <lineage>
        <taxon>Bacteria</taxon>
        <taxon>Pseudomonadati</taxon>
        <taxon>Acidobacteriota</taxon>
        <taxon>Terriglobia</taxon>
        <taxon>Terriglobales</taxon>
        <taxon>Acidobacteriaceae</taxon>
        <taxon>Telmatobacter</taxon>
    </lineage>
</organism>
<dbReference type="RefSeq" id="WP_348264690.1">
    <property type="nucleotide sequence ID" value="NZ_CP121196.1"/>
</dbReference>
<feature type="domain" description="ABC3 transporter permease C-terminal" evidence="8">
    <location>
        <begin position="769"/>
        <end position="880"/>
    </location>
</feature>
<comment type="similarity">
    <text evidence="6">Belongs to the ABC-4 integral membrane protein family.</text>
</comment>
<feature type="domain" description="MacB-like periplasmic core" evidence="9">
    <location>
        <begin position="85"/>
        <end position="310"/>
    </location>
</feature>
<evidence type="ECO:0000256" key="6">
    <source>
        <dbReference type="ARBA" id="ARBA00038076"/>
    </source>
</evidence>
<feature type="transmembrane region" description="Helical" evidence="7">
    <location>
        <begin position="414"/>
        <end position="442"/>
    </location>
</feature>
<evidence type="ECO:0000256" key="1">
    <source>
        <dbReference type="ARBA" id="ARBA00004651"/>
    </source>
</evidence>
<evidence type="ECO:0000259" key="9">
    <source>
        <dbReference type="Pfam" id="PF12704"/>
    </source>
</evidence>
<dbReference type="InterPro" id="IPR050250">
    <property type="entry name" value="Macrolide_Exporter_MacB"/>
</dbReference>
<evidence type="ECO:0000256" key="4">
    <source>
        <dbReference type="ARBA" id="ARBA00022989"/>
    </source>
</evidence>
<feature type="transmembrane region" description="Helical" evidence="7">
    <location>
        <begin position="462"/>
        <end position="485"/>
    </location>
</feature>
<keyword evidence="4 7" id="KW-1133">Transmembrane helix</keyword>
<dbReference type="InterPro" id="IPR017800">
    <property type="entry name" value="ADOP"/>
</dbReference>
<gene>
    <name evidence="10" type="ORF">P8935_09160</name>
</gene>
<proteinExistence type="inferred from homology"/>
<feature type="domain" description="ABC3 transporter permease C-terminal" evidence="8">
    <location>
        <begin position="370"/>
        <end position="486"/>
    </location>
</feature>